<feature type="region of interest" description="Disordered" evidence="1">
    <location>
        <begin position="37"/>
        <end position="77"/>
    </location>
</feature>
<comment type="caution">
    <text evidence="2">The sequence shown here is derived from an EMBL/GenBank/DDBJ whole genome shotgun (WGS) entry which is preliminary data.</text>
</comment>
<reference evidence="2 3" key="1">
    <citation type="journal article" date="2018" name="Mol. Genet. Genomics">
        <title>The red deer Cervus elaphus genome CerEla1.0: sequencing, annotating, genes, and chromosomes.</title>
        <authorList>
            <person name="Bana N.A."/>
            <person name="Nyiri A."/>
            <person name="Nagy J."/>
            <person name="Frank K."/>
            <person name="Nagy T."/>
            <person name="Steger V."/>
            <person name="Schiller M."/>
            <person name="Lakatos P."/>
            <person name="Sugar L."/>
            <person name="Horn P."/>
            <person name="Barta E."/>
            <person name="Orosz L."/>
        </authorList>
    </citation>
    <scope>NUCLEOTIDE SEQUENCE [LARGE SCALE GENOMIC DNA]</scope>
    <source>
        <strain evidence="2">Hungarian</strain>
    </source>
</reference>
<evidence type="ECO:0000313" key="3">
    <source>
        <dbReference type="Proteomes" id="UP000242450"/>
    </source>
</evidence>
<gene>
    <name evidence="2" type="ORF">Celaphus_00019612</name>
</gene>
<proteinExistence type="predicted"/>
<sequence length="77" mass="8507">MEEGKAMEEREMVGFCQEVKLLVEDIMGKVEVVAHVEPEQLSSQEQEKPEDQSQEQASPGLLSDQPALKGLEVPVAL</sequence>
<dbReference type="AlphaFoldDB" id="A0A212BZJ1"/>
<protein>
    <submittedName>
        <fullName evidence="2">Uncharacterized protein</fullName>
    </submittedName>
</protein>
<evidence type="ECO:0000256" key="1">
    <source>
        <dbReference type="SAM" id="MobiDB-lite"/>
    </source>
</evidence>
<accession>A0A212BZJ1</accession>
<dbReference type="Proteomes" id="UP000242450">
    <property type="component" value="Chromosome Y"/>
</dbReference>
<organism evidence="2 3">
    <name type="scientific">Cervus elaphus hippelaphus</name>
    <name type="common">European red deer</name>
    <dbReference type="NCBI Taxonomy" id="46360"/>
    <lineage>
        <taxon>Eukaryota</taxon>
        <taxon>Metazoa</taxon>
        <taxon>Chordata</taxon>
        <taxon>Craniata</taxon>
        <taxon>Vertebrata</taxon>
        <taxon>Euteleostomi</taxon>
        <taxon>Mammalia</taxon>
        <taxon>Eutheria</taxon>
        <taxon>Laurasiatheria</taxon>
        <taxon>Artiodactyla</taxon>
        <taxon>Ruminantia</taxon>
        <taxon>Pecora</taxon>
        <taxon>Cervidae</taxon>
        <taxon>Cervinae</taxon>
        <taxon>Cervus</taxon>
    </lineage>
</organism>
<name>A0A212BZJ1_CEREH</name>
<dbReference type="EMBL" id="MKHE01000035">
    <property type="protein sequence ID" value="OWJ99023.1"/>
    <property type="molecule type" value="Genomic_DNA"/>
</dbReference>
<keyword evidence="3" id="KW-1185">Reference proteome</keyword>
<evidence type="ECO:0000313" key="2">
    <source>
        <dbReference type="EMBL" id="OWJ99023.1"/>
    </source>
</evidence>